<proteinExistence type="predicted"/>
<keyword evidence="2" id="KW-1185">Reference proteome</keyword>
<dbReference type="Proteomes" id="UP001530400">
    <property type="component" value="Unassembled WGS sequence"/>
</dbReference>
<protein>
    <submittedName>
        <fullName evidence="1">Uncharacterized protein</fullName>
    </submittedName>
</protein>
<comment type="caution">
    <text evidence="1">The sequence shown here is derived from an EMBL/GenBank/DDBJ whole genome shotgun (WGS) entry which is preliminary data.</text>
</comment>
<accession>A0ABD3NP08</accession>
<dbReference type="EMBL" id="JALLPJ020001038">
    <property type="protein sequence ID" value="KAL3777537.1"/>
    <property type="molecule type" value="Genomic_DNA"/>
</dbReference>
<evidence type="ECO:0000313" key="2">
    <source>
        <dbReference type="Proteomes" id="UP001530400"/>
    </source>
</evidence>
<organism evidence="1 2">
    <name type="scientific">Cyclotella atomus</name>
    <dbReference type="NCBI Taxonomy" id="382360"/>
    <lineage>
        <taxon>Eukaryota</taxon>
        <taxon>Sar</taxon>
        <taxon>Stramenopiles</taxon>
        <taxon>Ochrophyta</taxon>
        <taxon>Bacillariophyta</taxon>
        <taxon>Coscinodiscophyceae</taxon>
        <taxon>Thalassiosirophycidae</taxon>
        <taxon>Stephanodiscales</taxon>
        <taxon>Stephanodiscaceae</taxon>
        <taxon>Cyclotella</taxon>
    </lineage>
</organism>
<name>A0ABD3NP08_9STRA</name>
<sequence length="80" mass="9304">MSEDVKHVKHDNTMAARWLSDMHEHNDKVKEKDLKRVNRLVTELAAARNKVNREREENIALRGILTELKSLLPNEMADSL</sequence>
<evidence type="ECO:0000313" key="1">
    <source>
        <dbReference type="EMBL" id="KAL3777537.1"/>
    </source>
</evidence>
<reference evidence="1 2" key="1">
    <citation type="submission" date="2024-10" db="EMBL/GenBank/DDBJ databases">
        <title>Updated reference genomes for cyclostephanoid diatoms.</title>
        <authorList>
            <person name="Roberts W.R."/>
            <person name="Alverson A.J."/>
        </authorList>
    </citation>
    <scope>NUCLEOTIDE SEQUENCE [LARGE SCALE GENOMIC DNA]</scope>
    <source>
        <strain evidence="1 2">AJA010-31</strain>
    </source>
</reference>
<gene>
    <name evidence="1" type="ORF">ACHAWO_005956</name>
</gene>
<dbReference type="AlphaFoldDB" id="A0ABD3NP08"/>